<dbReference type="InterPro" id="IPR013087">
    <property type="entry name" value="Znf_C2H2_type"/>
</dbReference>
<dbReference type="AlphaFoldDB" id="A0A167QR53"/>
<accession>A0A167QR53</accession>
<evidence type="ECO:0000313" key="3">
    <source>
        <dbReference type="EMBL" id="OAD80109.1"/>
    </source>
</evidence>
<dbReference type="InParanoid" id="A0A167QR53"/>
<dbReference type="RefSeq" id="XP_018298149.1">
    <property type="nucleotide sequence ID" value="XM_018434742.1"/>
</dbReference>
<sequence length="513" mass="58453">MEVLIRIKEVKHAIKREQRGFACPVCLKTLKTTSTFKIHVNDLHEGTMQIFNAKSLNVKRKSEFSSPTLKLPKVCSKDEIKTAIDTLKENDILTNDLATIAAMSAMGSDTIDQQRLLLMTEMMNAHPIALTSTDKRQYYLLGSSSTIKELASSQPSVNFIIPLLQQNTITENVIGKKNLLDYIISNSPLSRLLKNEIYWEINQETLEMANHDWRTNPQSRYGVSQLFAGCILLDGTNALLVNCIETYGRKKDVDPHAERYSKGEQYNSLPACDDIYESVCTRSIYNDESNKLIIGTFSCNMLITSSCTIEENPKISVGPSTNSFQPSKQTRIYLHEKSIKKARLLLKEDKCDRLYTYDLLEQVKQIRSKFYRTETYSRCRCSSEYTKGHIYQPYTVFTLFFYDSNQTEDSAAKRASEIFNRIATEVHTSTKHDRRPVLNKNTLEWFIGKSGDIADIVNCIARLFETSDEIEIIGNMKLDEQLKLLAKLCSTPIKTANDTVIGRLVQKLILNCD</sequence>
<dbReference type="STRING" id="763407.A0A167QR53"/>
<gene>
    <name evidence="3" type="ORF">PHYBLDRAFT_163158</name>
</gene>
<dbReference type="PROSITE" id="PS50157">
    <property type="entry name" value="ZINC_FINGER_C2H2_2"/>
    <property type="match status" value="1"/>
</dbReference>
<proteinExistence type="predicted"/>
<dbReference type="OrthoDB" id="2245303at2759"/>
<keyword evidence="1" id="KW-0479">Metal-binding</keyword>
<organism evidence="3 4">
    <name type="scientific">Phycomyces blakesleeanus (strain ATCC 8743b / DSM 1359 / FGSC 10004 / NBRC 33097 / NRRL 1555)</name>
    <dbReference type="NCBI Taxonomy" id="763407"/>
    <lineage>
        <taxon>Eukaryota</taxon>
        <taxon>Fungi</taxon>
        <taxon>Fungi incertae sedis</taxon>
        <taxon>Mucoromycota</taxon>
        <taxon>Mucoromycotina</taxon>
        <taxon>Mucoromycetes</taxon>
        <taxon>Mucorales</taxon>
        <taxon>Phycomycetaceae</taxon>
        <taxon>Phycomyces</taxon>
    </lineage>
</organism>
<dbReference type="EMBL" id="KV440972">
    <property type="protein sequence ID" value="OAD80109.1"/>
    <property type="molecule type" value="Genomic_DNA"/>
</dbReference>
<keyword evidence="1" id="KW-0862">Zinc</keyword>
<dbReference type="PROSITE" id="PS00028">
    <property type="entry name" value="ZINC_FINGER_C2H2_1"/>
    <property type="match status" value="1"/>
</dbReference>
<name>A0A167QR53_PHYB8</name>
<dbReference type="GeneID" id="28995648"/>
<feature type="domain" description="C2H2-type" evidence="2">
    <location>
        <begin position="21"/>
        <end position="49"/>
    </location>
</feature>
<dbReference type="GO" id="GO:0008270">
    <property type="term" value="F:zinc ion binding"/>
    <property type="evidence" value="ECO:0007669"/>
    <property type="project" value="UniProtKB-KW"/>
</dbReference>
<keyword evidence="4" id="KW-1185">Reference proteome</keyword>
<evidence type="ECO:0000256" key="1">
    <source>
        <dbReference type="PROSITE-ProRule" id="PRU00042"/>
    </source>
</evidence>
<evidence type="ECO:0000313" key="4">
    <source>
        <dbReference type="Proteomes" id="UP000077315"/>
    </source>
</evidence>
<protein>
    <submittedName>
        <fullName evidence="3">C2H2-type zinc finger transcription factor</fullName>
    </submittedName>
</protein>
<reference evidence="4" key="1">
    <citation type="submission" date="2015-06" db="EMBL/GenBank/DDBJ databases">
        <title>Expansion of signal transduction pathways in fungi by whole-genome duplication.</title>
        <authorList>
            <consortium name="DOE Joint Genome Institute"/>
            <person name="Corrochano L.M."/>
            <person name="Kuo A."/>
            <person name="Marcet-Houben M."/>
            <person name="Polaino S."/>
            <person name="Salamov A."/>
            <person name="Villalobos J.M."/>
            <person name="Alvarez M.I."/>
            <person name="Avalos J."/>
            <person name="Benito E.P."/>
            <person name="Benoit I."/>
            <person name="Burger G."/>
            <person name="Camino L.P."/>
            <person name="Canovas D."/>
            <person name="Cerda-Olmedo E."/>
            <person name="Cheng J.-F."/>
            <person name="Dominguez A."/>
            <person name="Elias M."/>
            <person name="Eslava A.P."/>
            <person name="Glaser F."/>
            <person name="Grimwood J."/>
            <person name="Gutierrez G."/>
            <person name="Heitman J."/>
            <person name="Henrissat B."/>
            <person name="Iturriaga E.A."/>
            <person name="Lang B.F."/>
            <person name="Lavin J.L."/>
            <person name="Lee S."/>
            <person name="Li W."/>
            <person name="Lindquist E."/>
            <person name="Lopez-Garcia S."/>
            <person name="Luque E.M."/>
            <person name="Marcos A.T."/>
            <person name="Martin J."/>
            <person name="McCluskey K."/>
            <person name="Medina H.R."/>
            <person name="Miralles-Duran A."/>
            <person name="Miyazaki A."/>
            <person name="Munoz-Torres E."/>
            <person name="Oguiza J.A."/>
            <person name="Ohm R."/>
            <person name="Olmedo M."/>
            <person name="Orejas M."/>
            <person name="Ortiz-Castellanos L."/>
            <person name="Pisabarro A.G."/>
            <person name="Rodriguez-Romero J."/>
            <person name="Ruiz-Herrera J."/>
            <person name="Ruiz-Vazquez R."/>
            <person name="Sanz C."/>
            <person name="Schackwitz W."/>
            <person name="Schmutz J."/>
            <person name="Shahriari M."/>
            <person name="Shelest E."/>
            <person name="Silva-Franco F."/>
            <person name="Soanes D."/>
            <person name="Syed K."/>
            <person name="Tagua V.G."/>
            <person name="Talbot N.J."/>
            <person name="Thon M."/>
            <person name="De vries R.P."/>
            <person name="Wiebenga A."/>
            <person name="Yadav J.S."/>
            <person name="Braun E.L."/>
            <person name="Baker S."/>
            <person name="Garre V."/>
            <person name="Horwitz B."/>
            <person name="Torres-Martinez S."/>
            <person name="Idnurm A."/>
            <person name="Herrera-Estrella A."/>
            <person name="Gabaldon T."/>
            <person name="Grigoriev I.V."/>
        </authorList>
    </citation>
    <scope>NUCLEOTIDE SEQUENCE [LARGE SCALE GENOMIC DNA]</scope>
    <source>
        <strain evidence="4">NRRL 1555(-)</strain>
    </source>
</reference>
<dbReference type="VEuPathDB" id="FungiDB:PHYBLDRAFT_163158"/>
<dbReference type="Proteomes" id="UP000077315">
    <property type="component" value="Unassembled WGS sequence"/>
</dbReference>
<keyword evidence="1" id="KW-0863">Zinc-finger</keyword>
<evidence type="ECO:0000259" key="2">
    <source>
        <dbReference type="PROSITE" id="PS50157"/>
    </source>
</evidence>